<proteinExistence type="predicted"/>
<dbReference type="Proteomes" id="UP001595791">
    <property type="component" value="Unassembled WGS sequence"/>
</dbReference>
<dbReference type="PANTHER" id="PTHR10799">
    <property type="entry name" value="SNF2/RAD54 HELICASE FAMILY"/>
    <property type="match status" value="1"/>
</dbReference>
<dbReference type="InterPro" id="IPR000330">
    <property type="entry name" value="SNF2_N"/>
</dbReference>
<evidence type="ECO:0000259" key="3">
    <source>
        <dbReference type="PROSITE" id="PS50966"/>
    </source>
</evidence>
<dbReference type="Pfam" id="PF00271">
    <property type="entry name" value="Helicase_C"/>
    <property type="match status" value="1"/>
</dbReference>
<dbReference type="PROSITE" id="PS51194">
    <property type="entry name" value="HELICASE_CTER"/>
    <property type="match status" value="1"/>
</dbReference>
<evidence type="ECO:0000256" key="1">
    <source>
        <dbReference type="ARBA" id="ARBA00022801"/>
    </source>
</evidence>
<dbReference type="PROSITE" id="PS50966">
    <property type="entry name" value="ZF_SWIM"/>
    <property type="match status" value="1"/>
</dbReference>
<keyword evidence="7" id="KW-1185">Reference proteome</keyword>
<evidence type="ECO:0000259" key="5">
    <source>
        <dbReference type="PROSITE" id="PS51194"/>
    </source>
</evidence>
<evidence type="ECO:0000256" key="2">
    <source>
        <dbReference type="PROSITE-ProRule" id="PRU00325"/>
    </source>
</evidence>
<dbReference type="InterPro" id="IPR027417">
    <property type="entry name" value="P-loop_NTPase"/>
</dbReference>
<organism evidence="6 7">
    <name type="scientific">Chitinimonas lacunae</name>
    <dbReference type="NCBI Taxonomy" id="1963018"/>
    <lineage>
        <taxon>Bacteria</taxon>
        <taxon>Pseudomonadati</taxon>
        <taxon>Pseudomonadota</taxon>
        <taxon>Betaproteobacteria</taxon>
        <taxon>Neisseriales</taxon>
        <taxon>Chitinibacteraceae</taxon>
        <taxon>Chitinimonas</taxon>
    </lineage>
</organism>
<dbReference type="Pfam" id="PF04434">
    <property type="entry name" value="SWIM"/>
    <property type="match status" value="1"/>
</dbReference>
<reference evidence="7" key="1">
    <citation type="journal article" date="2019" name="Int. J. Syst. Evol. Microbiol.">
        <title>The Global Catalogue of Microorganisms (GCM) 10K type strain sequencing project: providing services to taxonomists for standard genome sequencing and annotation.</title>
        <authorList>
            <consortium name="The Broad Institute Genomics Platform"/>
            <consortium name="The Broad Institute Genome Sequencing Center for Infectious Disease"/>
            <person name="Wu L."/>
            <person name="Ma J."/>
        </authorList>
    </citation>
    <scope>NUCLEOTIDE SEQUENCE [LARGE SCALE GENOMIC DNA]</scope>
    <source>
        <strain evidence="7">LMG 29894</strain>
    </source>
</reference>
<dbReference type="InterPro" id="IPR038718">
    <property type="entry name" value="SNF2-like_sf"/>
</dbReference>
<protein>
    <submittedName>
        <fullName evidence="6">SNF2-related protein</fullName>
    </submittedName>
</protein>
<dbReference type="SMART" id="SM00487">
    <property type="entry name" value="DEXDc"/>
    <property type="match status" value="1"/>
</dbReference>
<evidence type="ECO:0000313" key="7">
    <source>
        <dbReference type="Proteomes" id="UP001595791"/>
    </source>
</evidence>
<evidence type="ECO:0000313" key="6">
    <source>
        <dbReference type="EMBL" id="MFC4160499.1"/>
    </source>
</evidence>
<dbReference type="Gene3D" id="3.40.50.300">
    <property type="entry name" value="P-loop containing nucleotide triphosphate hydrolases"/>
    <property type="match status" value="1"/>
</dbReference>
<sequence length="1098" mass="124221">MITSLLPYHPNDLALHFDAGTLERGRAYHAQQRVSDIEYDTALQALFGSVQGSGHKTYQTSVELGRDLRGNLFWDSQCNCPLGGDCKHVVALLLAAYEQSPTEPLPPAANILDRADNTGQHWLERVSKALLGNHQSEGNYTLVYLLQDVARGTPRLELAKVKKLKKGGYGVPHPFRIERRWREDGTLTDFDENLLDDCLAVLGGHTGFELEGRYRTHLLERMLETGRCFLEVAQGEPLRCGPPISGHFEWEIDDTGYQRLRLRTPSAPQGTVLALDPPQLLCEGHLHPIKCDLPAQAVQALLEAPAIAPDSVADLLPKLPACLPALQPITQGEVRLIAPIPVLTLISERHDWYIPWLREQYLVDLAVLAFDYDGLLIFPQDLRTQLSRWHSNRLDQIPRQFETEKALSEQLRQTGLRPLRELKLVLAPQQDNLYTLPPLHYGQPNHKKTVWRHDVQAWRQLTQEALPTLKAEGWRLHVAPDFPYPLQLEPEAWLISLDEPSGNDWFGMRLDIEVEGEKVPLQPILLKLLRQYPDLALLKQQSHVQTTLADQRVLRLPTARVLPLLETLFDLFEHGSDELKLSYFDLGRLDELAATPGLSWQGGDKLRELAHRLANFQGLLPVEPPHSLQATLRPYQLQGLAWLQFLREYGFGGVLADDMGLGKTIQTLAHLLTEKEAGRLDQPSLIVAPTSLVHNWRREIERFTPTLKLLVLHGSKRQQSFAQIEQADLVITTYPLLARDIEHYQDRHFYYLVLDEAQQTKNSKSLAAQTIRRIDARHRLCLTGTPVENHLGELWTQFDFLMPGWLGDEREFRRRWRTPIEKQGDAGHRARLARRIAPFLLRRTKEQVATELPAKTETIQYLDLDQSQRDLYETVRLAMDEKVRQAVAEHGVARSHILILDALLKLRQVCCDPRLVKSKGNKSASSAKLNGLLEMLDELITEGRRVLLFSQFTSMLALIEEELAQRNIPYVCLTGDTEDRNAPVERFQRGEVPLFLLSLRAGGVGLNLTAADTVIHYDPWWNPAVENQATDRAYRIGQDKPVFVYKLVTRGTVEERILTLQAKKAALAAGVLGDEAAALAALTAEELVGLLAPVEVEP</sequence>
<keyword evidence="2" id="KW-0479">Metal-binding</keyword>
<accession>A0ABV8MT53</accession>
<dbReference type="Pfam" id="PF00176">
    <property type="entry name" value="SNF2-rel_dom"/>
    <property type="match status" value="1"/>
</dbReference>
<dbReference type="InterPro" id="IPR007527">
    <property type="entry name" value="Znf_SWIM"/>
</dbReference>
<comment type="caution">
    <text evidence="6">The sequence shown here is derived from an EMBL/GenBank/DDBJ whole genome shotgun (WGS) entry which is preliminary data.</text>
</comment>
<dbReference type="InterPro" id="IPR001650">
    <property type="entry name" value="Helicase_C-like"/>
</dbReference>
<dbReference type="SUPFAM" id="SSF52540">
    <property type="entry name" value="P-loop containing nucleoside triphosphate hydrolases"/>
    <property type="match status" value="2"/>
</dbReference>
<evidence type="ECO:0000259" key="4">
    <source>
        <dbReference type="PROSITE" id="PS51192"/>
    </source>
</evidence>
<dbReference type="EMBL" id="JBHSBU010000001">
    <property type="protein sequence ID" value="MFC4160499.1"/>
    <property type="molecule type" value="Genomic_DNA"/>
</dbReference>
<dbReference type="PROSITE" id="PS51192">
    <property type="entry name" value="HELICASE_ATP_BIND_1"/>
    <property type="match status" value="1"/>
</dbReference>
<keyword evidence="1" id="KW-0378">Hydrolase</keyword>
<dbReference type="InterPro" id="IPR049730">
    <property type="entry name" value="SNF2/RAD54-like_C"/>
</dbReference>
<name>A0ABV8MT53_9NEIS</name>
<dbReference type="InterPro" id="IPR014001">
    <property type="entry name" value="Helicase_ATP-bd"/>
</dbReference>
<feature type="domain" description="Helicase ATP-binding" evidence="4">
    <location>
        <begin position="644"/>
        <end position="804"/>
    </location>
</feature>
<gene>
    <name evidence="6" type="ORF">ACFOW7_14245</name>
</gene>
<feature type="domain" description="Helicase C-terminal" evidence="5">
    <location>
        <begin position="931"/>
        <end position="1098"/>
    </location>
</feature>
<keyword evidence="2" id="KW-0863">Zinc-finger</keyword>
<dbReference type="CDD" id="cd18012">
    <property type="entry name" value="DEXQc_arch_SWI2_SNF2"/>
    <property type="match status" value="1"/>
</dbReference>
<feature type="domain" description="SWIM-type" evidence="3">
    <location>
        <begin position="58"/>
        <end position="97"/>
    </location>
</feature>
<keyword evidence="2" id="KW-0862">Zinc</keyword>
<dbReference type="Gene3D" id="3.40.50.10810">
    <property type="entry name" value="Tandem AAA-ATPase domain"/>
    <property type="match status" value="1"/>
</dbReference>
<dbReference type="SMART" id="SM00490">
    <property type="entry name" value="HELICc"/>
    <property type="match status" value="1"/>
</dbReference>
<dbReference type="CDD" id="cd18793">
    <property type="entry name" value="SF2_C_SNF"/>
    <property type="match status" value="1"/>
</dbReference>
<dbReference type="RefSeq" id="WP_378165401.1">
    <property type="nucleotide sequence ID" value="NZ_JBHSBU010000001.1"/>
</dbReference>